<dbReference type="RefSeq" id="WP_100719965.1">
    <property type="nucleotide sequence ID" value="NZ_JAMQPS010000001.1"/>
</dbReference>
<dbReference type="CDD" id="cd03426">
    <property type="entry name" value="NUDIX_CoAse_Nudt7"/>
    <property type="match status" value="1"/>
</dbReference>
<comment type="cofactor">
    <cofactor evidence="1">
        <name>Mn(2+)</name>
        <dbReference type="ChEBI" id="CHEBI:29035"/>
    </cofactor>
</comment>
<dbReference type="SUPFAM" id="SSF55811">
    <property type="entry name" value="Nudix"/>
    <property type="match status" value="1"/>
</dbReference>
<dbReference type="PANTHER" id="PTHR12992">
    <property type="entry name" value="NUDIX HYDROLASE"/>
    <property type="match status" value="1"/>
</dbReference>
<dbReference type="PANTHER" id="PTHR12992:SF11">
    <property type="entry name" value="MITOCHONDRIAL COENZYME A DIPHOSPHATASE NUDT8"/>
    <property type="match status" value="1"/>
</dbReference>
<evidence type="ECO:0000256" key="3">
    <source>
        <dbReference type="ARBA" id="ARBA00022723"/>
    </source>
</evidence>
<dbReference type="GO" id="GO:0046872">
    <property type="term" value="F:metal ion binding"/>
    <property type="evidence" value="ECO:0007669"/>
    <property type="project" value="UniProtKB-KW"/>
</dbReference>
<dbReference type="EMBL" id="JAMQQD010000001">
    <property type="protein sequence ID" value="MCW7513776.1"/>
    <property type="molecule type" value="Genomic_DNA"/>
</dbReference>
<comment type="cofactor">
    <cofactor evidence="2">
        <name>Mg(2+)</name>
        <dbReference type="ChEBI" id="CHEBI:18420"/>
    </cofactor>
</comment>
<evidence type="ECO:0000259" key="7">
    <source>
        <dbReference type="PROSITE" id="PS51462"/>
    </source>
</evidence>
<evidence type="ECO:0000313" key="10">
    <source>
        <dbReference type="Proteomes" id="UP000297352"/>
    </source>
</evidence>
<keyword evidence="5" id="KW-0460">Magnesium</keyword>
<evidence type="ECO:0000256" key="1">
    <source>
        <dbReference type="ARBA" id="ARBA00001936"/>
    </source>
</evidence>
<evidence type="ECO:0000256" key="4">
    <source>
        <dbReference type="ARBA" id="ARBA00022801"/>
    </source>
</evidence>
<organism evidence="8 11">
    <name type="scientific">Leptospira levettii</name>
    <dbReference type="NCBI Taxonomy" id="2023178"/>
    <lineage>
        <taxon>Bacteria</taxon>
        <taxon>Pseudomonadati</taxon>
        <taxon>Spirochaetota</taxon>
        <taxon>Spirochaetia</taxon>
        <taxon>Leptospirales</taxon>
        <taxon>Leptospiraceae</taxon>
        <taxon>Leptospira</taxon>
    </lineage>
</organism>
<dbReference type="EMBL" id="RQGI01000022">
    <property type="protein sequence ID" value="TGL73058.1"/>
    <property type="molecule type" value="Genomic_DNA"/>
</dbReference>
<accession>A0A2N0AXF5</accession>
<evidence type="ECO:0000313" key="9">
    <source>
        <dbReference type="EMBL" id="TGL73058.1"/>
    </source>
</evidence>
<dbReference type="InterPro" id="IPR015797">
    <property type="entry name" value="NUDIX_hydrolase-like_dom_sf"/>
</dbReference>
<comment type="caution">
    <text evidence="8">The sequence shown here is derived from an EMBL/GenBank/DDBJ whole genome shotgun (WGS) entry which is preliminary data.</text>
</comment>
<reference evidence="8" key="3">
    <citation type="submission" date="2022-06" db="EMBL/GenBank/DDBJ databases">
        <title>Leptospira isolates from biofilms formed at urban environments.</title>
        <authorList>
            <person name="Ribeiro P.S."/>
            <person name="Sousa T."/>
            <person name="Carvalho N."/>
            <person name="Aburjaile F."/>
            <person name="Neves F."/>
            <person name="Oliveira D."/>
            <person name="Blanco L."/>
            <person name="Lima J."/>
            <person name="Costa F."/>
            <person name="Brenig B."/>
            <person name="Soares S."/>
            <person name="Ramos R."/>
            <person name="Goes-Neto A."/>
            <person name="Matiuzzi M."/>
            <person name="Azevedo V."/>
            <person name="Ristow P."/>
        </authorList>
    </citation>
    <scope>NUCLEOTIDE SEQUENCE</scope>
    <source>
        <strain evidence="8">VSF7</strain>
    </source>
</reference>
<evidence type="ECO:0000313" key="11">
    <source>
        <dbReference type="Proteomes" id="UP001209694"/>
    </source>
</evidence>
<dbReference type="Pfam" id="PF00293">
    <property type="entry name" value="NUDIX"/>
    <property type="match status" value="1"/>
</dbReference>
<dbReference type="Proteomes" id="UP001209694">
    <property type="component" value="Unassembled WGS sequence"/>
</dbReference>
<dbReference type="InterPro" id="IPR000086">
    <property type="entry name" value="NUDIX_hydrolase_dom"/>
</dbReference>
<dbReference type="PROSITE" id="PS51462">
    <property type="entry name" value="NUDIX"/>
    <property type="match status" value="1"/>
</dbReference>
<evidence type="ECO:0000256" key="2">
    <source>
        <dbReference type="ARBA" id="ARBA00001946"/>
    </source>
</evidence>
<keyword evidence="4" id="KW-0378">Hydrolase</keyword>
<dbReference type="GeneID" id="93340424"/>
<evidence type="ECO:0000313" key="8">
    <source>
        <dbReference type="EMBL" id="MCW7513776.1"/>
    </source>
</evidence>
<keyword evidence="10" id="KW-1185">Reference proteome</keyword>
<evidence type="ECO:0000256" key="5">
    <source>
        <dbReference type="ARBA" id="ARBA00022842"/>
    </source>
</evidence>
<keyword evidence="6" id="KW-0464">Manganese</keyword>
<reference evidence="10" key="2">
    <citation type="journal article" date="2019" name="PLoS Negl. Trop. Dis.">
        <title>Revisiting the worldwide diversity of Leptospira species in the environment.</title>
        <authorList>
            <person name="Vincent A.T."/>
            <person name="Schiettekatte O."/>
            <person name="Bourhy P."/>
            <person name="Veyrier F.J."/>
            <person name="Picardeau M."/>
        </authorList>
    </citation>
    <scope>NUCLEOTIDE SEQUENCE [LARGE SCALE GENOMIC DNA]</scope>
    <source>
        <strain evidence="10">201702449</strain>
    </source>
</reference>
<name>A0A2N0AXF5_9LEPT</name>
<sequence>MLPYESFVEKLSRDFDSIPETSETKSGVIFPLFGTNTTAEGIILTERAKHLKSHPGQISFPGGVMETSDPNLLVTALREWEEEMGVKQTTLDVLGKLQGLHTRTGFHITPFLAKYNGDFLFSKNDDEVERVILLPFSELWTKPFYAIEIPNREPKHFAYYFDLPDGLLWGATCEMILRFLKDHSSFDRTPKLVKPNLAKPPFLDPKSL</sequence>
<evidence type="ECO:0000256" key="6">
    <source>
        <dbReference type="ARBA" id="ARBA00023211"/>
    </source>
</evidence>
<keyword evidence="3" id="KW-0479">Metal-binding</keyword>
<feature type="domain" description="Nudix hydrolase" evidence="7">
    <location>
        <begin position="23"/>
        <end position="157"/>
    </location>
</feature>
<dbReference type="Gene3D" id="3.90.79.10">
    <property type="entry name" value="Nucleoside Triphosphate Pyrophosphohydrolase"/>
    <property type="match status" value="1"/>
</dbReference>
<proteinExistence type="predicted"/>
<gene>
    <name evidence="9" type="ORF">EHQ60_06715</name>
    <name evidence="8" type="ORF">ND810_01305</name>
</gene>
<dbReference type="Proteomes" id="UP000297352">
    <property type="component" value="Unassembled WGS sequence"/>
</dbReference>
<dbReference type="GO" id="GO:0010945">
    <property type="term" value="F:coenzyme A diphosphatase activity"/>
    <property type="evidence" value="ECO:0007669"/>
    <property type="project" value="InterPro"/>
</dbReference>
<dbReference type="InterPro" id="IPR045121">
    <property type="entry name" value="CoAse"/>
</dbReference>
<dbReference type="AlphaFoldDB" id="A0A2N0AXF5"/>
<reference evidence="9" key="1">
    <citation type="submission" date="2018-10" db="EMBL/GenBank/DDBJ databases">
        <authorList>
            <person name="Vincent A.T."/>
            <person name="Schiettekatte O."/>
            <person name="Bourhy P."/>
            <person name="Veyrier F.J."/>
            <person name="Picardeau M."/>
        </authorList>
    </citation>
    <scope>NUCLEOTIDE SEQUENCE</scope>
    <source>
        <strain evidence="9">201702449</strain>
    </source>
</reference>
<protein>
    <submittedName>
        <fullName evidence="8">CoA pyrophosphatase</fullName>
    </submittedName>
</protein>